<dbReference type="AlphaFoldDB" id="A0A1G8LSQ3"/>
<proteinExistence type="predicted"/>
<evidence type="ECO:0000313" key="6">
    <source>
        <dbReference type="Proteomes" id="UP000198607"/>
    </source>
</evidence>
<name>A0A1G8LSQ3_9RHOO</name>
<dbReference type="STRING" id="83767.SAMN05660652_03699"/>
<evidence type="ECO:0000256" key="1">
    <source>
        <dbReference type="ARBA" id="ARBA00023015"/>
    </source>
</evidence>
<dbReference type="InterPro" id="IPR011711">
    <property type="entry name" value="GntR_C"/>
</dbReference>
<dbReference type="PRINTS" id="PR00035">
    <property type="entry name" value="HTHGNTR"/>
</dbReference>
<reference evidence="5 6" key="1">
    <citation type="submission" date="2016-10" db="EMBL/GenBank/DDBJ databases">
        <authorList>
            <person name="de Groot N.N."/>
        </authorList>
    </citation>
    <scope>NUCLEOTIDE SEQUENCE [LARGE SCALE GENOMIC DNA]</scope>
    <source>
        <strain evidence="5 6">DSM 5885</strain>
    </source>
</reference>
<keyword evidence="2 5" id="KW-0238">DNA-binding</keyword>
<dbReference type="SUPFAM" id="SSF48008">
    <property type="entry name" value="GntR ligand-binding domain-like"/>
    <property type="match status" value="1"/>
</dbReference>
<dbReference type="PROSITE" id="PS50949">
    <property type="entry name" value="HTH_GNTR"/>
    <property type="match status" value="1"/>
</dbReference>
<dbReference type="PANTHER" id="PTHR43537:SF5">
    <property type="entry name" value="UXU OPERON TRANSCRIPTIONAL REGULATOR"/>
    <property type="match status" value="1"/>
</dbReference>
<dbReference type="GO" id="GO:0003700">
    <property type="term" value="F:DNA-binding transcription factor activity"/>
    <property type="evidence" value="ECO:0007669"/>
    <property type="project" value="InterPro"/>
</dbReference>
<dbReference type="CDD" id="cd07377">
    <property type="entry name" value="WHTH_GntR"/>
    <property type="match status" value="1"/>
</dbReference>
<keyword evidence="3" id="KW-0804">Transcription</keyword>
<sequence>MKLLRCGKNRQPFQNKRLISTAMPIVSIDNRRLYRQISDQICRLIDSGEYKPGERLPAERILAEQLNVSRPTVREALIALEVEGRVEIRGGAGVFVLDNKEIHSDSTSVSNSAVPMPGPFEVLFARDLIEPDVAALAAKNATAVQIAELSQAMGDMVCCSASDPRRLEFDRNFHFAMAAASGNTALLLAIQALWAPREQVVYIRLEDHFHNEQVWQRSILEHREILEAVKRNDPKAARTAMHRHLKNARLRFASNWRQD</sequence>
<evidence type="ECO:0000313" key="5">
    <source>
        <dbReference type="EMBL" id="SDI58665.1"/>
    </source>
</evidence>
<dbReference type="Pfam" id="PF00392">
    <property type="entry name" value="GntR"/>
    <property type="match status" value="1"/>
</dbReference>
<gene>
    <name evidence="5" type="ORF">SAMN05660652_03699</name>
</gene>
<dbReference type="InterPro" id="IPR036390">
    <property type="entry name" value="WH_DNA-bd_sf"/>
</dbReference>
<dbReference type="SMART" id="SM00895">
    <property type="entry name" value="FCD"/>
    <property type="match status" value="1"/>
</dbReference>
<evidence type="ECO:0000256" key="3">
    <source>
        <dbReference type="ARBA" id="ARBA00023163"/>
    </source>
</evidence>
<dbReference type="EMBL" id="FNCY01000022">
    <property type="protein sequence ID" value="SDI58665.1"/>
    <property type="molecule type" value="Genomic_DNA"/>
</dbReference>
<feature type="domain" description="HTH gntR-type" evidence="4">
    <location>
        <begin position="31"/>
        <end position="99"/>
    </location>
</feature>
<protein>
    <submittedName>
        <fullName evidence="5">DNA-binding transcriptional regulator, FadR family</fullName>
    </submittedName>
</protein>
<accession>A0A1G8LSQ3</accession>
<dbReference type="PANTHER" id="PTHR43537">
    <property type="entry name" value="TRANSCRIPTIONAL REGULATOR, GNTR FAMILY"/>
    <property type="match status" value="1"/>
</dbReference>
<evidence type="ECO:0000256" key="2">
    <source>
        <dbReference type="ARBA" id="ARBA00023125"/>
    </source>
</evidence>
<dbReference type="GO" id="GO:0003677">
    <property type="term" value="F:DNA binding"/>
    <property type="evidence" value="ECO:0007669"/>
    <property type="project" value="UniProtKB-KW"/>
</dbReference>
<dbReference type="InterPro" id="IPR008920">
    <property type="entry name" value="TF_FadR/GntR_C"/>
</dbReference>
<dbReference type="Gene3D" id="1.20.120.530">
    <property type="entry name" value="GntR ligand-binding domain-like"/>
    <property type="match status" value="1"/>
</dbReference>
<dbReference type="SMART" id="SM00345">
    <property type="entry name" value="HTH_GNTR"/>
    <property type="match status" value="1"/>
</dbReference>
<evidence type="ECO:0000259" key="4">
    <source>
        <dbReference type="PROSITE" id="PS50949"/>
    </source>
</evidence>
<organism evidence="5 6">
    <name type="scientific">Propionivibrio dicarboxylicus</name>
    <dbReference type="NCBI Taxonomy" id="83767"/>
    <lineage>
        <taxon>Bacteria</taxon>
        <taxon>Pseudomonadati</taxon>
        <taxon>Pseudomonadota</taxon>
        <taxon>Betaproteobacteria</taxon>
        <taxon>Rhodocyclales</taxon>
        <taxon>Rhodocyclaceae</taxon>
        <taxon>Propionivibrio</taxon>
    </lineage>
</organism>
<dbReference type="Proteomes" id="UP000198607">
    <property type="component" value="Unassembled WGS sequence"/>
</dbReference>
<dbReference type="SUPFAM" id="SSF46785">
    <property type="entry name" value="Winged helix' DNA-binding domain"/>
    <property type="match status" value="1"/>
</dbReference>
<dbReference type="Gene3D" id="1.10.10.10">
    <property type="entry name" value="Winged helix-like DNA-binding domain superfamily/Winged helix DNA-binding domain"/>
    <property type="match status" value="1"/>
</dbReference>
<dbReference type="InterPro" id="IPR036388">
    <property type="entry name" value="WH-like_DNA-bd_sf"/>
</dbReference>
<dbReference type="Pfam" id="PF07729">
    <property type="entry name" value="FCD"/>
    <property type="match status" value="1"/>
</dbReference>
<keyword evidence="1" id="KW-0805">Transcription regulation</keyword>
<keyword evidence="6" id="KW-1185">Reference proteome</keyword>
<dbReference type="OrthoDB" id="5296437at2"/>
<dbReference type="InterPro" id="IPR000524">
    <property type="entry name" value="Tscrpt_reg_HTH_GntR"/>
</dbReference>